<dbReference type="Proteomes" id="UP001346869">
    <property type="component" value="Unassembled WGS sequence"/>
</dbReference>
<evidence type="ECO:0000313" key="4">
    <source>
        <dbReference type="EMBL" id="KAK5855088.1"/>
    </source>
</evidence>
<dbReference type="InterPro" id="IPR048256">
    <property type="entry name" value="Tektin-like"/>
</dbReference>
<comment type="caution">
    <text evidence="4">The sequence shown here is derived from an EMBL/GenBank/DDBJ whole genome shotgun (WGS) entry which is preliminary data.</text>
</comment>
<dbReference type="Pfam" id="PF03148">
    <property type="entry name" value="Tektin"/>
    <property type="match status" value="1"/>
</dbReference>
<evidence type="ECO:0000256" key="1">
    <source>
        <dbReference type="ARBA" id="ARBA00007209"/>
    </source>
</evidence>
<evidence type="ECO:0000256" key="2">
    <source>
        <dbReference type="ARBA" id="ARBA00022490"/>
    </source>
</evidence>
<proteinExistence type="inferred from homology"/>
<dbReference type="InterPro" id="IPR000435">
    <property type="entry name" value="Tektins"/>
</dbReference>
<name>A0AAN8ACS0_ELEMC</name>
<accession>A0AAN8ACS0</accession>
<dbReference type="GO" id="GO:0060271">
    <property type="term" value="P:cilium assembly"/>
    <property type="evidence" value="ECO:0007669"/>
    <property type="project" value="UniProtKB-UniRule"/>
</dbReference>
<keyword evidence="2" id="KW-0963">Cytoplasm</keyword>
<dbReference type="PANTHER" id="PTHR19960">
    <property type="entry name" value="TEKTIN"/>
    <property type="match status" value="1"/>
</dbReference>
<reference evidence="4 5" key="2">
    <citation type="journal article" date="2023" name="Mol. Biol. Evol.">
        <title>Genomics of Secondarily Temperate Adaptation in the Only Non-Antarctic Icefish.</title>
        <authorList>
            <person name="Rivera-Colon A.G."/>
            <person name="Rayamajhi N."/>
            <person name="Minhas B.F."/>
            <person name="Madrigal G."/>
            <person name="Bilyk K.T."/>
            <person name="Yoon V."/>
            <person name="Hune M."/>
            <person name="Gregory S."/>
            <person name="Cheng C.H.C."/>
            <person name="Catchen J.M."/>
        </authorList>
    </citation>
    <scope>NUCLEOTIDE SEQUENCE [LARGE SCALE GENOMIC DNA]</scope>
    <source>
        <strain evidence="4">JMC-PN-2008</strain>
    </source>
</reference>
<comment type="similarity">
    <text evidence="1 3">Belongs to the tektin family.</text>
</comment>
<dbReference type="GO" id="GO:0005634">
    <property type="term" value="C:nucleus"/>
    <property type="evidence" value="ECO:0007669"/>
    <property type="project" value="TreeGrafter"/>
</dbReference>
<dbReference type="GO" id="GO:0005930">
    <property type="term" value="C:axoneme"/>
    <property type="evidence" value="ECO:0007669"/>
    <property type="project" value="UniProtKB-SubCell"/>
</dbReference>
<keyword evidence="5" id="KW-1185">Reference proteome</keyword>
<evidence type="ECO:0000313" key="5">
    <source>
        <dbReference type="Proteomes" id="UP001346869"/>
    </source>
</evidence>
<gene>
    <name evidence="4" type="ORF">PBY51_005223</name>
</gene>
<organism evidence="4 5">
    <name type="scientific">Eleginops maclovinus</name>
    <name type="common">Patagonian blennie</name>
    <name type="synonym">Eleginus maclovinus</name>
    <dbReference type="NCBI Taxonomy" id="56733"/>
    <lineage>
        <taxon>Eukaryota</taxon>
        <taxon>Metazoa</taxon>
        <taxon>Chordata</taxon>
        <taxon>Craniata</taxon>
        <taxon>Vertebrata</taxon>
        <taxon>Euteleostomi</taxon>
        <taxon>Actinopterygii</taxon>
        <taxon>Neopterygii</taxon>
        <taxon>Teleostei</taxon>
        <taxon>Neoteleostei</taxon>
        <taxon>Acanthomorphata</taxon>
        <taxon>Eupercaria</taxon>
        <taxon>Perciformes</taxon>
        <taxon>Notothenioidei</taxon>
        <taxon>Eleginopidae</taxon>
        <taxon>Eleginops</taxon>
    </lineage>
</organism>
<dbReference type="GO" id="GO:0015630">
    <property type="term" value="C:microtubule cytoskeleton"/>
    <property type="evidence" value="ECO:0007669"/>
    <property type="project" value="UniProtKB-UniRule"/>
</dbReference>
<dbReference type="EMBL" id="JAUZQC010000018">
    <property type="protein sequence ID" value="KAK5855088.1"/>
    <property type="molecule type" value="Genomic_DNA"/>
</dbReference>
<reference evidence="4 5" key="1">
    <citation type="journal article" date="2023" name="Genes (Basel)">
        <title>Chromosome-Level Genome Assembly and Circadian Gene Repertoire of the Patagonia Blennie Eleginops maclovinus-The Closest Ancestral Proxy of Antarctic Cryonotothenioids.</title>
        <authorList>
            <person name="Cheng C.C."/>
            <person name="Rivera-Colon A.G."/>
            <person name="Minhas B.F."/>
            <person name="Wilson L."/>
            <person name="Rayamajhi N."/>
            <person name="Vargas-Chacoff L."/>
            <person name="Catchen J.M."/>
        </authorList>
    </citation>
    <scope>NUCLEOTIDE SEQUENCE [LARGE SCALE GENOMIC DNA]</scope>
    <source>
        <strain evidence="4">JMC-PN-2008</strain>
    </source>
</reference>
<keyword evidence="3" id="KW-0966">Cell projection</keyword>
<dbReference type="PANTHER" id="PTHR19960:SF7">
    <property type="entry name" value="TEKTIN"/>
    <property type="match status" value="1"/>
</dbReference>
<sequence length="429" mass="49532">MWRHGALKEDLMSSEVRLSLPVLSSNRNVVGHRPQLQRNRLLKLGEETICSLGDDISRIPYATRSIMRHLSTRHTEVSQWKSQISESIGKVDREITVVEQVKDFAEGCLQEKQVYSQLMSDCVSISNSLGSVGQRQDRVITELKKEEQLTNEIREMLQRNICILLEKRGSLKAIRAQLLADFRDKGEAIKLTTKCIVHDVNTLSSRLPATQYRPKYVSYNDWLSHCRELRRAADNLINNSSSFRGNMRFTLANLKNSLERQRRSTVDAQRKKINDLTRVQDALIWERQQIRDEISDLTTDVHKVACQIQNCDSKLQRATQRLDILHQRPRRELCLDQPLFSLTLEKDDLEKMAAGLCPILKRSQRELEVAHRHLTILEEKLAKNVRIIEVEQKCQKLHQSFLPALDTSVILANKPRFSTGRSSAFSYLQ</sequence>
<dbReference type="AlphaFoldDB" id="A0AAN8ACS0"/>
<protein>
    <recommendedName>
        <fullName evidence="3">Tektin</fullName>
    </recommendedName>
</protein>
<keyword evidence="3" id="KW-0969">Cilium</keyword>
<comment type="subcellular location">
    <subcellularLocation>
        <location evidence="3">Cytoplasm</location>
        <location evidence="3">Cytoskeleton</location>
        <location evidence="3">Cilium axoneme</location>
    </subcellularLocation>
</comment>
<keyword evidence="3" id="KW-0282">Flagellum</keyword>
<dbReference type="GO" id="GO:0060294">
    <property type="term" value="P:cilium movement involved in cell motility"/>
    <property type="evidence" value="ECO:0007669"/>
    <property type="project" value="UniProtKB-UniRule"/>
</dbReference>
<evidence type="ECO:0000256" key="3">
    <source>
        <dbReference type="RuleBase" id="RU367040"/>
    </source>
</evidence>